<dbReference type="PROSITE" id="PS50096">
    <property type="entry name" value="IQ"/>
    <property type="match status" value="4"/>
</dbReference>
<feature type="region of interest" description="Disordered" evidence="2">
    <location>
        <begin position="37"/>
        <end position="117"/>
    </location>
</feature>
<comment type="caution">
    <text evidence="3">The sequence shown here is derived from an EMBL/GenBank/DDBJ whole genome shotgun (WGS) entry which is preliminary data.</text>
</comment>
<feature type="compositionally biased region" description="Basic and acidic residues" evidence="2">
    <location>
        <begin position="74"/>
        <end position="87"/>
    </location>
</feature>
<dbReference type="Pfam" id="PF00612">
    <property type="entry name" value="IQ"/>
    <property type="match status" value="3"/>
</dbReference>
<evidence type="ECO:0000313" key="4">
    <source>
        <dbReference type="Proteomes" id="UP000694044"/>
    </source>
</evidence>
<sequence length="1069" mass="121463">MAPSARHLTPKRGQRPTRLADDVEATRLPYLVGDAPLRLRRSQQRVGPGACTAPIVPAANSEERLEGAQNPSDPCKRPSEGAGDKKLTLKRAKKQVARFPPGLKRSKAPDSEPRGYAPRLPELDERVLILYHSSLKRAWKQHHLQLKIDTLAPSLSQYGHEAIYAATQIQKIVRGVAARREWRAFHCLRNQSAATRIQFAFRRVLLYRKVLARLEKNLNDRATQIQAWYRGNRCRDLQLYHHIRVVNQRIANFQRYIRGRRLWRIVMAILYKRRSDVATKIQRCYRGWKGRQRVLAIRFEQNRHVRELARESEIHAQSSRCKGCQLESCTEDSLFACFMVRYVGLHDFKGAKTLGEDGLQLFPSSAKFVFFYAVLLQAMCEDIETSIAFLNRSKEIGIANEVLSECDIHFFQPALLLRPNDAQAFLDLAILCQSRDQFPRAEANYAKALSQPPQEYAIPGYLHRVDMVGRLLLNYQRFCSIFNFRQVNVLLKEVFTSKKGKKVRLMVSKLNHYTAITPMDSRTTCRINALYLTDDEALSIIKPPESEDEEGKESNAGNTHNFFRGLSAWGDNNGNSPRKQKSYPSVPKDTPGKSPRLLSKKAAITQLQRQHEFVGLNVKPSDFAQFSETRSKLRLTKPTAELLLNALVFVNPAGNQPDPQFQGDENQQANPVLQKVMLIPSILKMRQQYRNAIVCSRAAINAQKVYRGFRLRAEVRRERLLHDIRQQQADDLYRRLHANHMLRELRRSSAVAIQNLYKGYALRKLLRRWQIQAGEIQRIFRGYRGRLRAAAFREGTCAFYMAQRVFQRGVDVSGHRVMLIIEKCGLSFRLDGYDLESCVTYNGFFSHSSSTALLCFLNWTYAETLCGRELTRKGDKISIHSVSSINRLTAECFVLCVGTTSTGFTVPLAECIQTINLRNFGAGHKESPVLPLPMTFDDTARLVEAIAKRAILVPALRMATQDLKAKASAGFTISVQPPPKMHFIYQRMPSVGNTRPPSNTSGLSALQFVYPVTDGLRGVSIGTKHFRKKCTRHSAQFTRCRCILPIFSTSAHVEAISRALAPPPTSSLS</sequence>
<dbReference type="EMBL" id="JAGDFM010000033">
    <property type="protein sequence ID" value="KAG7390358.1"/>
    <property type="molecule type" value="Genomic_DNA"/>
</dbReference>
<reference evidence="3" key="1">
    <citation type="submission" date="2021-02" db="EMBL/GenBank/DDBJ databases">
        <authorList>
            <person name="Palmer J.M."/>
        </authorList>
    </citation>
    <scope>NUCLEOTIDE SEQUENCE</scope>
    <source>
        <strain evidence="3">SCRP734</strain>
    </source>
</reference>
<dbReference type="AlphaFoldDB" id="A0A8T1WCG0"/>
<accession>A0A8T1WCG0</accession>
<organism evidence="3 4">
    <name type="scientific">Phytophthora pseudosyringae</name>
    <dbReference type="NCBI Taxonomy" id="221518"/>
    <lineage>
        <taxon>Eukaryota</taxon>
        <taxon>Sar</taxon>
        <taxon>Stramenopiles</taxon>
        <taxon>Oomycota</taxon>
        <taxon>Peronosporomycetes</taxon>
        <taxon>Peronosporales</taxon>
        <taxon>Peronosporaceae</taxon>
        <taxon>Phytophthora</taxon>
    </lineage>
</organism>
<evidence type="ECO:0000256" key="2">
    <source>
        <dbReference type="SAM" id="MobiDB-lite"/>
    </source>
</evidence>
<keyword evidence="1" id="KW-0677">Repeat</keyword>
<dbReference type="PANTHER" id="PTHR22590">
    <property type="entry name" value="MYOSIN MOTOR DOMAIN-CONTAINING PROTEIN"/>
    <property type="match status" value="1"/>
</dbReference>
<dbReference type="OrthoDB" id="190375at2759"/>
<feature type="region of interest" description="Disordered" evidence="2">
    <location>
        <begin position="566"/>
        <end position="596"/>
    </location>
</feature>
<evidence type="ECO:0000256" key="1">
    <source>
        <dbReference type="ARBA" id="ARBA00022737"/>
    </source>
</evidence>
<gene>
    <name evidence="3" type="ORF">PHYPSEUDO_008186</name>
</gene>
<evidence type="ECO:0000313" key="3">
    <source>
        <dbReference type="EMBL" id="KAG7390358.1"/>
    </source>
</evidence>
<dbReference type="InterPro" id="IPR052318">
    <property type="entry name" value="CellDiv_DevSignal_Domain"/>
</dbReference>
<dbReference type="SMART" id="SM00015">
    <property type="entry name" value="IQ"/>
    <property type="match status" value="6"/>
</dbReference>
<proteinExistence type="predicted"/>
<name>A0A8T1WCG0_9STRA</name>
<protein>
    <submittedName>
        <fullName evidence="3">Uncharacterized protein</fullName>
    </submittedName>
</protein>
<dbReference type="Proteomes" id="UP000694044">
    <property type="component" value="Unassembled WGS sequence"/>
</dbReference>
<dbReference type="InterPro" id="IPR000048">
    <property type="entry name" value="IQ_motif_EF-hand-BS"/>
</dbReference>
<keyword evidence="4" id="KW-1185">Reference proteome</keyword>
<dbReference type="PANTHER" id="PTHR22590:SF5">
    <property type="entry name" value="MYOSIN MOTOR DOMAIN-CONTAINING PROTEIN"/>
    <property type="match status" value="1"/>
</dbReference>
<feature type="region of interest" description="Disordered" evidence="2">
    <location>
        <begin position="1"/>
        <end position="22"/>
    </location>
</feature>